<name>A0AAD9Y241_COLKA</name>
<dbReference type="EMBL" id="VYYT01000457">
    <property type="protein sequence ID" value="KAK2734669.1"/>
    <property type="molecule type" value="Genomic_DNA"/>
</dbReference>
<dbReference type="PANTHER" id="PTHR33112">
    <property type="entry name" value="DOMAIN PROTEIN, PUTATIVE-RELATED"/>
    <property type="match status" value="1"/>
</dbReference>
<reference evidence="1" key="1">
    <citation type="submission" date="2023-02" db="EMBL/GenBank/DDBJ databases">
        <title>Colletotrichum kahawae CIFC_Que2 genome sequencing and assembly.</title>
        <authorList>
            <person name="Baroncelli R."/>
        </authorList>
    </citation>
    <scope>NUCLEOTIDE SEQUENCE</scope>
    <source>
        <strain evidence="1">CIFC_Que2</strain>
    </source>
</reference>
<gene>
    <name evidence="1" type="ORF">CKAH01_18970</name>
</gene>
<evidence type="ECO:0000313" key="2">
    <source>
        <dbReference type="Proteomes" id="UP001281614"/>
    </source>
</evidence>
<accession>A0AAD9Y241</accession>
<dbReference type="Proteomes" id="UP001281614">
    <property type="component" value="Unassembled WGS sequence"/>
</dbReference>
<proteinExistence type="predicted"/>
<protein>
    <submittedName>
        <fullName evidence="1">Heterokaryon incompatibility protein</fullName>
    </submittedName>
</protein>
<evidence type="ECO:0000313" key="1">
    <source>
        <dbReference type="EMBL" id="KAK2734669.1"/>
    </source>
</evidence>
<sequence length="399" mass="45456">MEQVYGNASLTLVAARSADARVGFITPKTEPEQQHCPLPLSSSTSEVLYFSPYRHQTIGPTSTRGWCYQEEVLSKRMVIFAQHQIAYYCRTWSSWEDGSCTTWNSPIAGVTGAFPSDATDLKVRREKTLVLWYTKVQAYTLRNLSNPHDVFAAIASIAKLAQEVLDSRYLAGLWESDIARGLLWKPKHHIVNGFWPVIRPRSRTYAPSPVTRAPSWSWASIEGPVFHQHAIRKGSSRLNVSIKLRPGAENNRWTADENCDVKELHIPHRELSLIGKISKAFVLDTPARDYLCDKEGSWWKKYGIQKAIKFGVLLGDAEFMNGDKYMLNDDNRDLDEKVVAIGMFDVAEEATKAVWCLRVIEREGLMLIKQGDQWSRVGTFLFERVSFFDGKDDRHIRLI</sequence>
<dbReference type="AlphaFoldDB" id="A0AAD9Y241"/>
<keyword evidence="2" id="KW-1185">Reference proteome</keyword>
<dbReference type="PANTHER" id="PTHR33112:SF10">
    <property type="entry name" value="TOL"/>
    <property type="match status" value="1"/>
</dbReference>
<comment type="caution">
    <text evidence="1">The sequence shown here is derived from an EMBL/GenBank/DDBJ whole genome shotgun (WGS) entry which is preliminary data.</text>
</comment>
<organism evidence="1 2">
    <name type="scientific">Colletotrichum kahawae</name>
    <name type="common">Coffee berry disease fungus</name>
    <dbReference type="NCBI Taxonomy" id="34407"/>
    <lineage>
        <taxon>Eukaryota</taxon>
        <taxon>Fungi</taxon>
        <taxon>Dikarya</taxon>
        <taxon>Ascomycota</taxon>
        <taxon>Pezizomycotina</taxon>
        <taxon>Sordariomycetes</taxon>
        <taxon>Hypocreomycetidae</taxon>
        <taxon>Glomerellales</taxon>
        <taxon>Glomerellaceae</taxon>
        <taxon>Colletotrichum</taxon>
        <taxon>Colletotrichum gloeosporioides species complex</taxon>
    </lineage>
</organism>